<dbReference type="SUPFAM" id="SSF53335">
    <property type="entry name" value="S-adenosyl-L-methionine-dependent methyltransferases"/>
    <property type="match status" value="1"/>
</dbReference>
<dbReference type="CDD" id="cd02440">
    <property type="entry name" value="AdoMet_MTases"/>
    <property type="match status" value="1"/>
</dbReference>
<feature type="binding site" evidence="6">
    <location>
        <position position="96"/>
    </location>
    <ligand>
        <name>S-adenosyl-L-methionine</name>
        <dbReference type="ChEBI" id="CHEBI:59789"/>
    </ligand>
</feature>
<evidence type="ECO:0000313" key="8">
    <source>
        <dbReference type="EMBL" id="SEG74922.1"/>
    </source>
</evidence>
<evidence type="ECO:0000256" key="1">
    <source>
        <dbReference type="ARBA" id="ARBA00001541"/>
    </source>
</evidence>
<dbReference type="InterPro" id="IPR050903">
    <property type="entry name" value="Bact_Chemotaxis_MeTrfase"/>
</dbReference>
<evidence type="ECO:0000256" key="5">
    <source>
        <dbReference type="PIRNR" id="PIRNR000410"/>
    </source>
</evidence>
<keyword evidence="9" id="KW-1185">Reference proteome</keyword>
<protein>
    <recommendedName>
        <fullName evidence="5">Chemotaxis protein methyltransferase</fullName>
        <ecNumber evidence="5">2.1.1.80</ecNumber>
    </recommendedName>
</protein>
<gene>
    <name evidence="8" type="ORF">SAMN04488115_111157</name>
</gene>
<feature type="binding site" evidence="6">
    <location>
        <position position="100"/>
    </location>
    <ligand>
        <name>S-adenosyl-L-methionine</name>
        <dbReference type="ChEBI" id="CHEBI:59789"/>
    </ligand>
</feature>
<name>A0A1H6CPM1_9HYPH</name>
<dbReference type="Pfam" id="PF03705">
    <property type="entry name" value="CheR_N"/>
    <property type="match status" value="1"/>
</dbReference>
<evidence type="ECO:0000256" key="4">
    <source>
        <dbReference type="ARBA" id="ARBA00022691"/>
    </source>
</evidence>
<reference evidence="8 9" key="1">
    <citation type="submission" date="2016-10" db="EMBL/GenBank/DDBJ databases">
        <authorList>
            <person name="de Groot N.N."/>
        </authorList>
    </citation>
    <scope>NUCLEOTIDE SEQUENCE [LARGE SCALE GENOMIC DNA]</scope>
    <source>
        <strain evidence="8 9">DSM 26656</strain>
    </source>
</reference>
<dbReference type="InterPro" id="IPR036804">
    <property type="entry name" value="CheR_N_sf"/>
</dbReference>
<dbReference type="GO" id="GO:0032259">
    <property type="term" value="P:methylation"/>
    <property type="evidence" value="ECO:0007669"/>
    <property type="project" value="UniProtKB-KW"/>
</dbReference>
<feature type="binding site" evidence="6">
    <location>
        <position position="165"/>
    </location>
    <ligand>
        <name>S-adenosyl-L-methionine</name>
        <dbReference type="ChEBI" id="CHEBI:59789"/>
    </ligand>
</feature>
<dbReference type="EC" id="2.1.1.80" evidence="5"/>
<feature type="binding site" evidence="6">
    <location>
        <position position="94"/>
    </location>
    <ligand>
        <name>S-adenosyl-L-methionine</name>
        <dbReference type="ChEBI" id="CHEBI:59789"/>
    </ligand>
</feature>
<comment type="catalytic activity">
    <reaction evidence="1 5">
        <text>L-glutamyl-[protein] + S-adenosyl-L-methionine = [protein]-L-glutamate 5-O-methyl ester + S-adenosyl-L-homocysteine</text>
        <dbReference type="Rhea" id="RHEA:24452"/>
        <dbReference type="Rhea" id="RHEA-COMP:10208"/>
        <dbReference type="Rhea" id="RHEA-COMP:10311"/>
        <dbReference type="ChEBI" id="CHEBI:29973"/>
        <dbReference type="ChEBI" id="CHEBI:57856"/>
        <dbReference type="ChEBI" id="CHEBI:59789"/>
        <dbReference type="ChEBI" id="CHEBI:82795"/>
        <dbReference type="EC" id="2.1.1.80"/>
    </reaction>
</comment>
<proteinExistence type="predicted"/>
<keyword evidence="2 5" id="KW-0489">Methyltransferase</keyword>
<dbReference type="Gene3D" id="1.10.155.10">
    <property type="entry name" value="Chemotaxis receptor methyltransferase CheR, N-terminal domain"/>
    <property type="match status" value="1"/>
</dbReference>
<dbReference type="Pfam" id="PF01739">
    <property type="entry name" value="CheR"/>
    <property type="match status" value="1"/>
</dbReference>
<evidence type="ECO:0000256" key="6">
    <source>
        <dbReference type="PIRSR" id="PIRSR000410-1"/>
    </source>
</evidence>
<dbReference type="InterPro" id="IPR000780">
    <property type="entry name" value="CheR_MeTrfase"/>
</dbReference>
<organism evidence="8 9">
    <name type="scientific">Bosea lathyri</name>
    <dbReference type="NCBI Taxonomy" id="1036778"/>
    <lineage>
        <taxon>Bacteria</taxon>
        <taxon>Pseudomonadati</taxon>
        <taxon>Pseudomonadota</taxon>
        <taxon>Alphaproteobacteria</taxon>
        <taxon>Hyphomicrobiales</taxon>
        <taxon>Boseaceae</taxon>
        <taxon>Bosea</taxon>
    </lineage>
</organism>
<evidence type="ECO:0000259" key="7">
    <source>
        <dbReference type="PROSITE" id="PS50123"/>
    </source>
</evidence>
<keyword evidence="3 5" id="KW-0808">Transferase</keyword>
<evidence type="ECO:0000256" key="3">
    <source>
        <dbReference type="ARBA" id="ARBA00022679"/>
    </source>
</evidence>
<dbReference type="EMBL" id="FNUY01000011">
    <property type="protein sequence ID" value="SEG74922.1"/>
    <property type="molecule type" value="Genomic_DNA"/>
</dbReference>
<dbReference type="AlphaFoldDB" id="A0A1H6CPM1"/>
<dbReference type="PROSITE" id="PS50123">
    <property type="entry name" value="CHER"/>
    <property type="match status" value="1"/>
</dbReference>
<dbReference type="InterPro" id="IPR022641">
    <property type="entry name" value="CheR_N"/>
</dbReference>
<dbReference type="SMART" id="SM00138">
    <property type="entry name" value="MeTrc"/>
    <property type="match status" value="1"/>
</dbReference>
<comment type="function">
    <text evidence="5">Methylation of the membrane-bound methyl-accepting chemotaxis proteins (MCP) to form gamma-glutamyl methyl ester residues in MCP.</text>
</comment>
<sequence length="305" mass="34227">MACRSTGPPEPVHALQTDLNDQLADRHFAGIAEVIERRVGIKLPQTKRTMVEGRLRKRVRALGLTGLGAYGAQLFDKGGLDSELVHLIDCVTTNKTDFFREPSHFEFLRDVAVPELARRQSPRPLSLKVWSAASSSGAEAYTAAMVLQDMINAGKHLRFSILGTDISTEMLEQARKAVYPCDFVVPVPAPMQQRYLMRSRDPRKDVVRVSPELRRQVHFERLNLMDDNYPFDRDVDVIFCRNVLIYFDTPTQQRVLSRLISHLRPGGFLILGHSESMAGSALPSLRTIIPTIYQAGTSISRRSAA</sequence>
<dbReference type="OrthoDB" id="9816309at2"/>
<dbReference type="Gene3D" id="3.40.50.150">
    <property type="entry name" value="Vaccinia Virus protein VP39"/>
    <property type="match status" value="1"/>
</dbReference>
<dbReference type="Proteomes" id="UP000236743">
    <property type="component" value="Unassembled WGS sequence"/>
</dbReference>
<dbReference type="PANTHER" id="PTHR24422:SF26">
    <property type="entry name" value="CHEMOTAXIS PROTEIN METHYLTRANSFERASE"/>
    <property type="match status" value="1"/>
</dbReference>
<dbReference type="PIRSF" id="PIRSF000410">
    <property type="entry name" value="CheR"/>
    <property type="match status" value="1"/>
</dbReference>
<dbReference type="InterPro" id="IPR026024">
    <property type="entry name" value="Chemotaxis_MeTrfase_CheR"/>
</dbReference>
<dbReference type="InterPro" id="IPR029063">
    <property type="entry name" value="SAM-dependent_MTases_sf"/>
</dbReference>
<dbReference type="PANTHER" id="PTHR24422">
    <property type="entry name" value="CHEMOTAXIS PROTEIN METHYLTRANSFERASE"/>
    <property type="match status" value="1"/>
</dbReference>
<feature type="binding site" evidence="6">
    <location>
        <begin position="241"/>
        <end position="242"/>
    </location>
    <ligand>
        <name>S-adenosyl-L-methionine</name>
        <dbReference type="ChEBI" id="CHEBI:59789"/>
    </ligand>
</feature>
<feature type="domain" description="CheR-type methyltransferase" evidence="7">
    <location>
        <begin position="16"/>
        <end position="305"/>
    </location>
</feature>
<keyword evidence="4 5" id="KW-0949">S-adenosyl-L-methionine</keyword>
<dbReference type="SUPFAM" id="SSF47757">
    <property type="entry name" value="Chemotaxis receptor methyltransferase CheR, N-terminal domain"/>
    <property type="match status" value="1"/>
</dbReference>
<dbReference type="InterPro" id="IPR022642">
    <property type="entry name" value="CheR_C"/>
</dbReference>
<dbReference type="GO" id="GO:0008983">
    <property type="term" value="F:protein-glutamate O-methyltransferase activity"/>
    <property type="evidence" value="ECO:0007669"/>
    <property type="project" value="UniProtKB-EC"/>
</dbReference>
<evidence type="ECO:0000313" key="9">
    <source>
        <dbReference type="Proteomes" id="UP000236743"/>
    </source>
</evidence>
<evidence type="ECO:0000256" key="2">
    <source>
        <dbReference type="ARBA" id="ARBA00022603"/>
    </source>
</evidence>
<feature type="binding site" evidence="6">
    <location>
        <position position="139"/>
    </location>
    <ligand>
        <name>S-adenosyl-L-methionine</name>
        <dbReference type="ChEBI" id="CHEBI:59789"/>
    </ligand>
</feature>
<dbReference type="PRINTS" id="PR00996">
    <property type="entry name" value="CHERMTFRASE"/>
</dbReference>
<accession>A0A1H6CPM1</accession>
<feature type="binding site" evidence="6">
    <location>
        <begin position="223"/>
        <end position="224"/>
    </location>
    <ligand>
        <name>S-adenosyl-L-methionine</name>
        <dbReference type="ChEBI" id="CHEBI:59789"/>
    </ligand>
</feature>